<dbReference type="InterPro" id="IPR029151">
    <property type="entry name" value="Sensor-like_sf"/>
</dbReference>
<evidence type="ECO:0000256" key="10">
    <source>
        <dbReference type="ARBA" id="ARBA00023012"/>
    </source>
</evidence>
<dbReference type="eggNOG" id="COG3290">
    <property type="taxonomic scope" value="Bacteria"/>
</dbReference>
<keyword evidence="7 15" id="KW-0418">Kinase</keyword>
<dbReference type="OrthoDB" id="9792686at2"/>
<dbReference type="Proteomes" id="UP000013785">
    <property type="component" value="Unassembled WGS sequence"/>
</dbReference>
<dbReference type="GO" id="GO:0005524">
    <property type="term" value="F:ATP binding"/>
    <property type="evidence" value="ECO:0007669"/>
    <property type="project" value="UniProtKB-KW"/>
</dbReference>
<evidence type="ECO:0000313" key="15">
    <source>
        <dbReference type="EMBL" id="EOL43974.1"/>
    </source>
</evidence>
<evidence type="ECO:0000256" key="8">
    <source>
        <dbReference type="ARBA" id="ARBA00022840"/>
    </source>
</evidence>
<dbReference type="Pfam" id="PF17203">
    <property type="entry name" value="sCache_3_2"/>
    <property type="match status" value="1"/>
</dbReference>
<evidence type="ECO:0000259" key="13">
    <source>
        <dbReference type="Pfam" id="PF14689"/>
    </source>
</evidence>
<evidence type="ECO:0000256" key="7">
    <source>
        <dbReference type="ARBA" id="ARBA00022777"/>
    </source>
</evidence>
<keyword evidence="11 12" id="KW-0472">Membrane</keyword>
<evidence type="ECO:0000259" key="14">
    <source>
        <dbReference type="Pfam" id="PF17203"/>
    </source>
</evidence>
<evidence type="ECO:0000256" key="12">
    <source>
        <dbReference type="SAM" id="Phobius"/>
    </source>
</evidence>
<dbReference type="Gene3D" id="1.10.287.130">
    <property type="match status" value="1"/>
</dbReference>
<keyword evidence="16" id="KW-1185">Reference proteome</keyword>
<keyword evidence="9 12" id="KW-1133">Transmembrane helix</keyword>
<dbReference type="SUPFAM" id="SSF55890">
    <property type="entry name" value="Sporulation response regulatory protein Spo0B"/>
    <property type="match status" value="1"/>
</dbReference>
<keyword evidence="3" id="KW-0597">Phosphoprotein</keyword>
<dbReference type="RefSeq" id="WP_010768267.1">
    <property type="nucleotide sequence ID" value="NZ_ASWE01000003.1"/>
</dbReference>
<sequence>MKKGAKLWRLLSVIFITTLIVMITFFYGVMTKQTIKEVRKNQEESLLALGKQLSIEDQVIHALRNGQTTEALERYTVQVGEIHQLDFVVIMDMEGIRLTHPDLKKIGKHFEGGDELLALKGNEHISVSKGSLGESLRGFVPVFDHGEQIGVVAMGIKLTSLSSLVNRTKKDYTMSVVLSVGFGLILAVGVAYYLKKQLHDLEPREIAQLLEERNAMLEETKDAIVVIDKEQTILLANIEATLMYEKMLNKKAELVGRKLSELLIFQERLTIESKTEQFYQQNGQDYFVSIAPIKVRKKDIGHVVFLKNATETFIIAEQLVSTTTYASALQSQSHEFMNKMHVIYGLVDLEDYASLQQYLADILKPEKEFAHRLAILVRNPVLAGFLSGERMKFSEIKTQLIVEIYPEIPPNQRDEDTQNLLAIYRYIHRFFLEQPLPEEMVQRIEYKEDTLTTTYSFAYSKEQLTRFELEFYTSYLMTLLNNAQATIHWENQQDNWLLLIVTVHYEGVKDDKRTNH</sequence>
<dbReference type="GO" id="GO:0005886">
    <property type="term" value="C:plasma membrane"/>
    <property type="evidence" value="ECO:0007669"/>
    <property type="project" value="UniProtKB-SubCell"/>
</dbReference>
<evidence type="ECO:0000256" key="5">
    <source>
        <dbReference type="ARBA" id="ARBA00022692"/>
    </source>
</evidence>
<dbReference type="GO" id="GO:0000155">
    <property type="term" value="F:phosphorelay sensor kinase activity"/>
    <property type="evidence" value="ECO:0007669"/>
    <property type="project" value="InterPro"/>
</dbReference>
<dbReference type="Pfam" id="PF14689">
    <property type="entry name" value="SPOB_a"/>
    <property type="match status" value="1"/>
</dbReference>
<keyword evidence="8" id="KW-0067">ATP-binding</keyword>
<feature type="transmembrane region" description="Helical" evidence="12">
    <location>
        <begin position="172"/>
        <end position="194"/>
    </location>
</feature>
<comment type="subcellular location">
    <subcellularLocation>
        <location evidence="1">Cell membrane</location>
        <topology evidence="1">Multi-pass membrane protein</topology>
    </subcellularLocation>
</comment>
<protein>
    <submittedName>
        <fullName evidence="15">Sensory box histidine kinase</fullName>
    </submittedName>
</protein>
<keyword evidence="2" id="KW-1003">Cell membrane</keyword>
<evidence type="ECO:0000256" key="11">
    <source>
        <dbReference type="ARBA" id="ARBA00023136"/>
    </source>
</evidence>
<comment type="caution">
    <text evidence="15">The sequence shown here is derived from an EMBL/GenBank/DDBJ whole genome shotgun (WGS) entry which is preliminary data.</text>
</comment>
<dbReference type="Gene3D" id="3.30.450.20">
    <property type="entry name" value="PAS domain"/>
    <property type="match status" value="2"/>
</dbReference>
<evidence type="ECO:0000256" key="9">
    <source>
        <dbReference type="ARBA" id="ARBA00022989"/>
    </source>
</evidence>
<accession>R3TR29</accession>
<gene>
    <name evidence="15" type="ORF">UC3_01604</name>
</gene>
<proteinExistence type="predicted"/>
<feature type="transmembrane region" description="Helical" evidence="12">
    <location>
        <begin position="7"/>
        <end position="30"/>
    </location>
</feature>
<evidence type="ECO:0000256" key="6">
    <source>
        <dbReference type="ARBA" id="ARBA00022741"/>
    </source>
</evidence>
<organism evidence="15 16">
    <name type="scientific">Enterococcus phoeniculicola ATCC BAA-412</name>
    <dbReference type="NCBI Taxonomy" id="1158610"/>
    <lineage>
        <taxon>Bacteria</taxon>
        <taxon>Bacillati</taxon>
        <taxon>Bacillota</taxon>
        <taxon>Bacilli</taxon>
        <taxon>Lactobacillales</taxon>
        <taxon>Enterococcaceae</taxon>
        <taxon>Enterococcus</taxon>
    </lineage>
</organism>
<evidence type="ECO:0000256" key="4">
    <source>
        <dbReference type="ARBA" id="ARBA00022679"/>
    </source>
</evidence>
<dbReference type="STRING" id="154621.RV11_GL000229"/>
<name>R3TR29_9ENTE</name>
<dbReference type="InterPro" id="IPR039506">
    <property type="entry name" value="SPOB_a"/>
</dbReference>
<evidence type="ECO:0000256" key="3">
    <source>
        <dbReference type="ARBA" id="ARBA00022553"/>
    </source>
</evidence>
<keyword evidence="5 12" id="KW-0812">Transmembrane</keyword>
<evidence type="ECO:0000256" key="2">
    <source>
        <dbReference type="ARBA" id="ARBA00022475"/>
    </source>
</evidence>
<keyword evidence="10" id="KW-0902">Two-component regulatory system</keyword>
<dbReference type="HOGENOM" id="CLU_020211_11_2_9"/>
<evidence type="ECO:0000313" key="16">
    <source>
        <dbReference type="Proteomes" id="UP000013785"/>
    </source>
</evidence>
<keyword evidence="6" id="KW-0547">Nucleotide-binding</keyword>
<keyword evidence="4" id="KW-0808">Transferase</keyword>
<dbReference type="SUPFAM" id="SSF103190">
    <property type="entry name" value="Sensory domain-like"/>
    <property type="match status" value="1"/>
</dbReference>
<dbReference type="PATRIC" id="fig|1158610.3.peg.1591"/>
<feature type="domain" description="SpoOB alpha-helical" evidence="13">
    <location>
        <begin position="325"/>
        <end position="364"/>
    </location>
</feature>
<dbReference type="EMBL" id="AJAT01000014">
    <property type="protein sequence ID" value="EOL43974.1"/>
    <property type="molecule type" value="Genomic_DNA"/>
</dbReference>
<dbReference type="InterPro" id="IPR016120">
    <property type="entry name" value="Sig_transdc_His_kin_SpoOB"/>
</dbReference>
<evidence type="ECO:0000256" key="1">
    <source>
        <dbReference type="ARBA" id="ARBA00004651"/>
    </source>
</evidence>
<dbReference type="InterPro" id="IPR033463">
    <property type="entry name" value="sCache_3"/>
</dbReference>
<reference evidence="15 16" key="1">
    <citation type="submission" date="2013-02" db="EMBL/GenBank/DDBJ databases">
        <title>The Genome Sequence of Enterococcus phoeniculicola BAA-412.</title>
        <authorList>
            <consortium name="The Broad Institute Genome Sequencing Platform"/>
            <consortium name="The Broad Institute Genome Sequencing Center for Infectious Disease"/>
            <person name="Earl A.M."/>
            <person name="Gilmore M.S."/>
            <person name="Lebreton F."/>
            <person name="Walker B."/>
            <person name="Young S.K."/>
            <person name="Zeng Q."/>
            <person name="Gargeya S."/>
            <person name="Fitzgerald M."/>
            <person name="Haas B."/>
            <person name="Abouelleil A."/>
            <person name="Alvarado L."/>
            <person name="Arachchi H.M."/>
            <person name="Berlin A.M."/>
            <person name="Chapman S.B."/>
            <person name="Dewar J."/>
            <person name="Goldberg J."/>
            <person name="Griggs A."/>
            <person name="Gujja S."/>
            <person name="Hansen M."/>
            <person name="Howarth C."/>
            <person name="Imamovic A."/>
            <person name="Larimer J."/>
            <person name="McCowan C."/>
            <person name="Murphy C."/>
            <person name="Neiman D."/>
            <person name="Pearson M."/>
            <person name="Priest M."/>
            <person name="Roberts A."/>
            <person name="Saif S."/>
            <person name="Shea T."/>
            <person name="Sisk P."/>
            <person name="Sykes S."/>
            <person name="Wortman J."/>
            <person name="Nusbaum C."/>
            <person name="Birren B."/>
        </authorList>
    </citation>
    <scope>NUCLEOTIDE SEQUENCE [LARGE SCALE GENOMIC DNA]</scope>
    <source>
        <strain evidence="15 16">ATCC BAA-412</strain>
    </source>
</reference>
<feature type="domain" description="Single cache" evidence="14">
    <location>
        <begin position="37"/>
        <end position="166"/>
    </location>
</feature>
<dbReference type="AlphaFoldDB" id="R3TR29"/>